<dbReference type="Proteomes" id="UP000051063">
    <property type="component" value="Unassembled WGS sequence"/>
</dbReference>
<proteinExistence type="predicted"/>
<comment type="caution">
    <text evidence="1">The sequence shown here is derived from an EMBL/GenBank/DDBJ whole genome shotgun (WGS) entry which is preliminary data.</text>
</comment>
<sequence>MDYINQMLQSTTAKKSNQSLSEEQIKITPWIKVTFTEGKNIESLSMRIVDQLNYLESQINLNEDELREVKTLISYLPHDSDLRVDGEYRISQINEALKTNDLLGKLDCKLKDRYDEQEVLDLYNLIQLKLKTTHNSPLKQSLLEKMRDIYDHHIVNLLVNVTEQQTTLELINRATTIDDLDNALLDLMIPDYINLDTKKRVEVASAFYESQKYRLEAEEEIRSELLTIIEEYISVVLVDEENLITEKTESNVLVITSKTDGIEIVDGQIRIKKC</sequence>
<accession>A0ABR5N7E2</accession>
<gene>
    <name evidence="1" type="ORF">AN963_16660</name>
</gene>
<name>A0ABR5N7E2_BRECH</name>
<reference evidence="1 2" key="1">
    <citation type="submission" date="2015-09" db="EMBL/GenBank/DDBJ databases">
        <title>Genome sequencing project for genomic taxonomy and phylogenomics of Bacillus-like bacteria.</title>
        <authorList>
            <person name="Liu B."/>
            <person name="Wang J."/>
            <person name="Zhu Y."/>
            <person name="Liu G."/>
            <person name="Chen Q."/>
            <person name="Chen Z."/>
            <person name="Lan J."/>
            <person name="Che J."/>
            <person name="Ge C."/>
            <person name="Shi H."/>
            <person name="Pan Z."/>
            <person name="Liu X."/>
        </authorList>
    </citation>
    <scope>NUCLEOTIDE SEQUENCE [LARGE SCALE GENOMIC DNA]</scope>
    <source>
        <strain evidence="1 2">DSM 8552</strain>
    </source>
</reference>
<protein>
    <submittedName>
        <fullName evidence="1">Uncharacterized protein</fullName>
    </submittedName>
</protein>
<organism evidence="1 2">
    <name type="scientific">Brevibacillus choshinensis</name>
    <dbReference type="NCBI Taxonomy" id="54911"/>
    <lineage>
        <taxon>Bacteria</taxon>
        <taxon>Bacillati</taxon>
        <taxon>Bacillota</taxon>
        <taxon>Bacilli</taxon>
        <taxon>Bacillales</taxon>
        <taxon>Paenibacillaceae</taxon>
        <taxon>Brevibacillus</taxon>
    </lineage>
</organism>
<dbReference type="EMBL" id="LJJB01000010">
    <property type="protein sequence ID" value="KQL46553.1"/>
    <property type="molecule type" value="Genomic_DNA"/>
</dbReference>
<keyword evidence="2" id="KW-1185">Reference proteome</keyword>
<dbReference type="RefSeq" id="WP_055745649.1">
    <property type="nucleotide sequence ID" value="NZ_LJJB01000010.1"/>
</dbReference>
<evidence type="ECO:0000313" key="2">
    <source>
        <dbReference type="Proteomes" id="UP000051063"/>
    </source>
</evidence>
<evidence type="ECO:0000313" key="1">
    <source>
        <dbReference type="EMBL" id="KQL46553.1"/>
    </source>
</evidence>